<dbReference type="GO" id="GO:0006869">
    <property type="term" value="P:lipid transport"/>
    <property type="evidence" value="ECO:0007669"/>
    <property type="project" value="InterPro"/>
</dbReference>
<protein>
    <recommendedName>
        <fullName evidence="5">Non-specific lipid-transfer protein</fullName>
    </recommendedName>
</protein>
<keyword evidence="6" id="KW-0732">Signal</keyword>
<dbReference type="FunCoup" id="A0A068V2X8">
    <property type="interactions" value="50"/>
</dbReference>
<dbReference type="Proteomes" id="UP000295252">
    <property type="component" value="Chromosome VIII"/>
</dbReference>
<evidence type="ECO:0000256" key="6">
    <source>
        <dbReference type="SAM" id="SignalP"/>
    </source>
</evidence>
<feature type="domain" description="Bifunctional inhibitor/plant lipid transfer protein/seed storage helical" evidence="7">
    <location>
        <begin position="30"/>
        <end position="114"/>
    </location>
</feature>
<gene>
    <name evidence="8" type="ORF">GSCOC_T00040458001</name>
</gene>
<evidence type="ECO:0000259" key="7">
    <source>
        <dbReference type="SMART" id="SM00499"/>
    </source>
</evidence>
<sequence>MAKHGGLACFALVILCMAVLVVPHAEAITCGQVSGAVAPCINYVRSGGVVPPSCCGGIRGLVGAAKTTADRRTACNCLKSAAGRIPGLKPGLAAGLPGKCGVSVPFPISTSVNCNTVT</sequence>
<evidence type="ECO:0000256" key="1">
    <source>
        <dbReference type="ARBA" id="ARBA00009748"/>
    </source>
</evidence>
<dbReference type="SUPFAM" id="SSF47699">
    <property type="entry name" value="Bifunctional inhibitor/lipid-transfer protein/seed storage 2S albumin"/>
    <property type="match status" value="1"/>
</dbReference>
<evidence type="ECO:0000256" key="2">
    <source>
        <dbReference type="ARBA" id="ARBA00022448"/>
    </source>
</evidence>
<keyword evidence="2 5" id="KW-0813">Transport</keyword>
<dbReference type="STRING" id="49390.A0A068V2X8"/>
<evidence type="ECO:0000313" key="9">
    <source>
        <dbReference type="Proteomes" id="UP000295252"/>
    </source>
</evidence>
<dbReference type="PANTHER" id="PTHR33076">
    <property type="entry name" value="NON-SPECIFIC LIPID-TRANSFER PROTEIN 2-RELATED"/>
    <property type="match status" value="1"/>
</dbReference>
<dbReference type="InterPro" id="IPR016140">
    <property type="entry name" value="Bifunc_inhib/LTP/seed_store"/>
</dbReference>
<dbReference type="Gramene" id="CDP14198">
    <property type="protein sequence ID" value="CDP14198"/>
    <property type="gene ID" value="GSCOC_T00040458001"/>
</dbReference>
<feature type="chain" id="PRO_5001658194" description="Non-specific lipid-transfer protein" evidence="6">
    <location>
        <begin position="28"/>
        <end position="118"/>
    </location>
</feature>
<dbReference type="PRINTS" id="PR00382">
    <property type="entry name" value="LIPIDTRNSFER"/>
</dbReference>
<evidence type="ECO:0000256" key="5">
    <source>
        <dbReference type="RuleBase" id="RU000628"/>
    </source>
</evidence>
<dbReference type="PROSITE" id="PS00597">
    <property type="entry name" value="PLANT_LTP"/>
    <property type="match status" value="1"/>
</dbReference>
<dbReference type="FunFam" id="1.10.110.10:FF:000002">
    <property type="entry name" value="Non-specific lipid-transfer protein"/>
    <property type="match status" value="1"/>
</dbReference>
<name>A0A068V2X8_COFCA</name>
<dbReference type="PhylomeDB" id="A0A068V2X8"/>
<dbReference type="InterPro" id="IPR036312">
    <property type="entry name" value="Bifun_inhib/LTP/seed_sf"/>
</dbReference>
<dbReference type="EMBL" id="HG739164">
    <property type="protein sequence ID" value="CDP14198.1"/>
    <property type="molecule type" value="Genomic_DNA"/>
</dbReference>
<evidence type="ECO:0000313" key="8">
    <source>
        <dbReference type="EMBL" id="CDP14198.1"/>
    </source>
</evidence>
<dbReference type="CDD" id="cd01960">
    <property type="entry name" value="nsLTP1"/>
    <property type="match status" value="1"/>
</dbReference>
<evidence type="ECO:0000256" key="3">
    <source>
        <dbReference type="ARBA" id="ARBA00023121"/>
    </source>
</evidence>
<dbReference type="OrthoDB" id="1890443at2759"/>
<dbReference type="AlphaFoldDB" id="A0A068V2X8"/>
<comment type="similarity">
    <text evidence="1 5">Belongs to the plant LTP family.</text>
</comment>
<dbReference type="Pfam" id="PF00234">
    <property type="entry name" value="Tryp_alpha_amyl"/>
    <property type="match status" value="1"/>
</dbReference>
<keyword evidence="9" id="KW-1185">Reference proteome</keyword>
<dbReference type="InterPro" id="IPR000528">
    <property type="entry name" value="Plant_nsLTP"/>
</dbReference>
<proteinExistence type="inferred from homology"/>
<feature type="signal peptide" evidence="6">
    <location>
        <begin position="1"/>
        <end position="27"/>
    </location>
</feature>
<keyword evidence="4" id="KW-1015">Disulfide bond</keyword>
<organism evidence="8 9">
    <name type="scientific">Coffea canephora</name>
    <name type="common">Robusta coffee</name>
    <dbReference type="NCBI Taxonomy" id="49390"/>
    <lineage>
        <taxon>Eukaryota</taxon>
        <taxon>Viridiplantae</taxon>
        <taxon>Streptophyta</taxon>
        <taxon>Embryophyta</taxon>
        <taxon>Tracheophyta</taxon>
        <taxon>Spermatophyta</taxon>
        <taxon>Magnoliopsida</taxon>
        <taxon>eudicotyledons</taxon>
        <taxon>Gunneridae</taxon>
        <taxon>Pentapetalae</taxon>
        <taxon>asterids</taxon>
        <taxon>lamiids</taxon>
        <taxon>Gentianales</taxon>
        <taxon>Rubiaceae</taxon>
        <taxon>Ixoroideae</taxon>
        <taxon>Gardenieae complex</taxon>
        <taxon>Bertiereae - Coffeeae clade</taxon>
        <taxon>Coffeeae</taxon>
        <taxon>Coffea</taxon>
    </lineage>
</organism>
<accession>A0A068V2X8</accession>
<reference evidence="9" key="1">
    <citation type="journal article" date="2014" name="Science">
        <title>The coffee genome provides insight into the convergent evolution of caffeine biosynthesis.</title>
        <authorList>
            <person name="Denoeud F."/>
            <person name="Carretero-Paulet L."/>
            <person name="Dereeper A."/>
            <person name="Droc G."/>
            <person name="Guyot R."/>
            <person name="Pietrella M."/>
            <person name="Zheng C."/>
            <person name="Alberti A."/>
            <person name="Anthony F."/>
            <person name="Aprea G."/>
            <person name="Aury J.M."/>
            <person name="Bento P."/>
            <person name="Bernard M."/>
            <person name="Bocs S."/>
            <person name="Campa C."/>
            <person name="Cenci A."/>
            <person name="Combes M.C."/>
            <person name="Crouzillat D."/>
            <person name="Da Silva C."/>
            <person name="Daddiego L."/>
            <person name="De Bellis F."/>
            <person name="Dussert S."/>
            <person name="Garsmeur O."/>
            <person name="Gayraud T."/>
            <person name="Guignon V."/>
            <person name="Jahn K."/>
            <person name="Jamilloux V."/>
            <person name="Joet T."/>
            <person name="Labadie K."/>
            <person name="Lan T."/>
            <person name="Leclercq J."/>
            <person name="Lepelley M."/>
            <person name="Leroy T."/>
            <person name="Li L.T."/>
            <person name="Librado P."/>
            <person name="Lopez L."/>
            <person name="Munoz A."/>
            <person name="Noel B."/>
            <person name="Pallavicini A."/>
            <person name="Perrotta G."/>
            <person name="Poncet V."/>
            <person name="Pot D."/>
            <person name="Priyono X."/>
            <person name="Rigoreau M."/>
            <person name="Rouard M."/>
            <person name="Rozas J."/>
            <person name="Tranchant-Dubreuil C."/>
            <person name="VanBuren R."/>
            <person name="Zhang Q."/>
            <person name="Andrade A.C."/>
            <person name="Argout X."/>
            <person name="Bertrand B."/>
            <person name="de Kochko A."/>
            <person name="Graziosi G."/>
            <person name="Henry R.J."/>
            <person name="Jayarama X."/>
            <person name="Ming R."/>
            <person name="Nagai C."/>
            <person name="Rounsley S."/>
            <person name="Sankoff D."/>
            <person name="Giuliano G."/>
            <person name="Albert V.A."/>
            <person name="Wincker P."/>
            <person name="Lashermes P."/>
        </authorList>
    </citation>
    <scope>NUCLEOTIDE SEQUENCE [LARGE SCALE GENOMIC DNA]</scope>
    <source>
        <strain evidence="9">cv. DH200-94</strain>
    </source>
</reference>
<dbReference type="GO" id="GO:0008289">
    <property type="term" value="F:lipid binding"/>
    <property type="evidence" value="ECO:0007669"/>
    <property type="project" value="UniProtKB-KW"/>
</dbReference>
<dbReference type="OMA" id="RRIACRC"/>
<dbReference type="InParanoid" id="A0A068V2X8"/>
<dbReference type="SMART" id="SM00499">
    <property type="entry name" value="AAI"/>
    <property type="match status" value="1"/>
</dbReference>
<evidence type="ECO:0000256" key="4">
    <source>
        <dbReference type="ARBA" id="ARBA00023157"/>
    </source>
</evidence>
<comment type="function">
    <text evidence="5">Plant non-specific lipid-transfer proteins transfer phospholipids as well as galactolipids across membranes. May play a role in wax or cutin deposition in the cell walls of expanding epidermal cells and certain secretory tissues.</text>
</comment>
<dbReference type="Gene3D" id="1.10.110.10">
    <property type="entry name" value="Plant lipid-transfer and hydrophobic proteins"/>
    <property type="match status" value="1"/>
</dbReference>
<keyword evidence="3 5" id="KW-0446">Lipid-binding</keyword>